<keyword evidence="8" id="KW-0807">Transducer</keyword>
<keyword evidence="5 9" id="KW-0472">Membrane</keyword>
<feature type="domain" description="G-protein coupled receptors family 3 profile" evidence="10">
    <location>
        <begin position="16"/>
        <end position="155"/>
    </location>
</feature>
<dbReference type="AlphaFoldDB" id="A0A0A9XAX2"/>
<dbReference type="InterPro" id="IPR017978">
    <property type="entry name" value="GPCR_3_C"/>
</dbReference>
<reference evidence="11" key="2">
    <citation type="submission" date="2014-07" db="EMBL/GenBank/DDBJ databases">
        <authorList>
            <person name="Hull J."/>
        </authorList>
    </citation>
    <scope>NUCLEOTIDE SEQUENCE</scope>
</reference>
<evidence type="ECO:0000259" key="10">
    <source>
        <dbReference type="PROSITE" id="PS50259"/>
    </source>
</evidence>
<feature type="transmembrane region" description="Helical" evidence="9">
    <location>
        <begin position="16"/>
        <end position="38"/>
    </location>
</feature>
<reference evidence="11" key="1">
    <citation type="journal article" date="2014" name="PLoS ONE">
        <title>Transcriptome-Based Identification of ABC Transporters in the Western Tarnished Plant Bug Lygus hesperus.</title>
        <authorList>
            <person name="Hull J.J."/>
            <person name="Chaney K."/>
            <person name="Geib S.M."/>
            <person name="Fabrick J.A."/>
            <person name="Brent C.S."/>
            <person name="Walsh D."/>
            <person name="Lavine L.C."/>
        </authorList>
    </citation>
    <scope>NUCLEOTIDE SEQUENCE</scope>
</reference>
<dbReference type="Pfam" id="PF00003">
    <property type="entry name" value="7tm_3"/>
    <property type="match status" value="1"/>
</dbReference>
<feature type="non-terminal residue" evidence="11">
    <location>
        <position position="155"/>
    </location>
</feature>
<keyword evidence="7" id="KW-0325">Glycoprotein</keyword>
<protein>
    <submittedName>
        <fullName evidence="11">Gamma-aminobutyric acid type B receptor subunit 2</fullName>
    </submittedName>
</protein>
<dbReference type="PROSITE" id="PS50259">
    <property type="entry name" value="G_PROTEIN_RECEP_F3_4"/>
    <property type="match status" value="1"/>
</dbReference>
<evidence type="ECO:0000256" key="4">
    <source>
        <dbReference type="ARBA" id="ARBA00023040"/>
    </source>
</evidence>
<feature type="transmembrane region" description="Helical" evidence="9">
    <location>
        <begin position="59"/>
        <end position="79"/>
    </location>
</feature>
<dbReference type="PANTHER" id="PTHR10519">
    <property type="entry name" value="GABA-B RECEPTOR"/>
    <property type="match status" value="1"/>
</dbReference>
<organism evidence="11">
    <name type="scientific">Lygus hesperus</name>
    <name type="common">Western plant bug</name>
    <dbReference type="NCBI Taxonomy" id="30085"/>
    <lineage>
        <taxon>Eukaryota</taxon>
        <taxon>Metazoa</taxon>
        <taxon>Ecdysozoa</taxon>
        <taxon>Arthropoda</taxon>
        <taxon>Hexapoda</taxon>
        <taxon>Insecta</taxon>
        <taxon>Pterygota</taxon>
        <taxon>Neoptera</taxon>
        <taxon>Paraneoptera</taxon>
        <taxon>Hemiptera</taxon>
        <taxon>Heteroptera</taxon>
        <taxon>Panheteroptera</taxon>
        <taxon>Cimicomorpha</taxon>
        <taxon>Miridae</taxon>
        <taxon>Mirini</taxon>
        <taxon>Lygus</taxon>
    </lineage>
</organism>
<dbReference type="EMBL" id="GBHO01029369">
    <property type="protein sequence ID" value="JAG14235.1"/>
    <property type="molecule type" value="Transcribed_RNA"/>
</dbReference>
<gene>
    <name evidence="11" type="primary">GABBR2_0</name>
    <name evidence="11" type="ORF">CM83_99650</name>
</gene>
<evidence type="ECO:0000313" key="11">
    <source>
        <dbReference type="EMBL" id="JAG14235.1"/>
    </source>
</evidence>
<dbReference type="GO" id="GO:0038039">
    <property type="term" value="C:G protein-coupled receptor heterodimeric complex"/>
    <property type="evidence" value="ECO:0007669"/>
    <property type="project" value="TreeGrafter"/>
</dbReference>
<accession>A0A0A9XAX2</accession>
<evidence type="ECO:0000256" key="6">
    <source>
        <dbReference type="ARBA" id="ARBA00023170"/>
    </source>
</evidence>
<dbReference type="InterPro" id="IPR002455">
    <property type="entry name" value="GPCR3_GABA-B"/>
</dbReference>
<proteinExistence type="predicted"/>
<evidence type="ECO:0000256" key="5">
    <source>
        <dbReference type="ARBA" id="ARBA00023136"/>
    </source>
</evidence>
<evidence type="ECO:0000256" key="1">
    <source>
        <dbReference type="ARBA" id="ARBA00004141"/>
    </source>
</evidence>
<name>A0A0A9XAX2_LYGHE</name>
<keyword evidence="6 11" id="KW-0675">Receptor</keyword>
<sequence length="155" mass="17476">MATTTHLCDSHLLTKVFLYLMVNAVIFTTVTATFPVHIQAYSVSEDHFTACIVCSTKSTYILMGSLLLFNGSFLLWGSYLSYRIRNIESNFNESTQLGFSMYNAAITTTFTTLLLFFLQTRVPSAAAVLRVTAILYISLFTILVIYTPRFITLYT</sequence>
<keyword evidence="2 9" id="KW-0812">Transmembrane</keyword>
<dbReference type="PANTHER" id="PTHR10519:SF20">
    <property type="entry name" value="G-PROTEIN COUPLED RECEPTOR 156-RELATED"/>
    <property type="match status" value="1"/>
</dbReference>
<evidence type="ECO:0000256" key="8">
    <source>
        <dbReference type="ARBA" id="ARBA00023224"/>
    </source>
</evidence>
<feature type="transmembrane region" description="Helical" evidence="9">
    <location>
        <begin position="99"/>
        <end position="118"/>
    </location>
</feature>
<evidence type="ECO:0000256" key="3">
    <source>
        <dbReference type="ARBA" id="ARBA00022989"/>
    </source>
</evidence>
<evidence type="ECO:0000256" key="2">
    <source>
        <dbReference type="ARBA" id="ARBA00022692"/>
    </source>
</evidence>
<evidence type="ECO:0000256" key="9">
    <source>
        <dbReference type="SAM" id="Phobius"/>
    </source>
</evidence>
<keyword evidence="3 9" id="KW-1133">Transmembrane helix</keyword>
<evidence type="ECO:0000256" key="7">
    <source>
        <dbReference type="ARBA" id="ARBA00023180"/>
    </source>
</evidence>
<dbReference type="GO" id="GO:0004965">
    <property type="term" value="F:G protein-coupled GABA receptor activity"/>
    <property type="evidence" value="ECO:0007669"/>
    <property type="project" value="InterPro"/>
</dbReference>
<feature type="transmembrane region" description="Helical" evidence="9">
    <location>
        <begin position="125"/>
        <end position="146"/>
    </location>
</feature>
<comment type="subcellular location">
    <subcellularLocation>
        <location evidence="1">Membrane</location>
        <topology evidence="1">Multi-pass membrane protein</topology>
    </subcellularLocation>
</comment>
<keyword evidence="4" id="KW-0297">G-protein coupled receptor</keyword>